<accession>A0A4Y9TNU4</accession>
<evidence type="ECO:0000313" key="4">
    <source>
        <dbReference type="Proteomes" id="UP000297322"/>
    </source>
</evidence>
<dbReference type="EMBL" id="JACYNJ010000012">
    <property type="protein sequence ID" value="MBD8271603.1"/>
    <property type="molecule type" value="Genomic_DNA"/>
</dbReference>
<dbReference type="InterPro" id="IPR054636">
    <property type="entry name" value="CydP"/>
</dbReference>
<dbReference type="NCBIfam" id="NF045611">
    <property type="entry name" value="small_CydP"/>
    <property type="match status" value="1"/>
</dbReference>
<dbReference type="Proteomes" id="UP000610293">
    <property type="component" value="Unassembled WGS sequence"/>
</dbReference>
<evidence type="ECO:0000313" key="3">
    <source>
        <dbReference type="EMBL" id="TFW44129.1"/>
    </source>
</evidence>
<feature type="transmembrane region" description="Helical" evidence="1">
    <location>
        <begin position="12"/>
        <end position="30"/>
    </location>
</feature>
<evidence type="ECO:0000313" key="2">
    <source>
        <dbReference type="EMBL" id="MBD8271603.1"/>
    </source>
</evidence>
<name>A0A4Y9TNU4_PSEFL</name>
<dbReference type="RefSeq" id="WP_032866299.1">
    <property type="nucleotide sequence ID" value="NZ_JACYNJ010000012.1"/>
</dbReference>
<dbReference type="EMBL" id="SPVI01000003">
    <property type="protein sequence ID" value="TFW44129.1"/>
    <property type="molecule type" value="Genomic_DNA"/>
</dbReference>
<organism evidence="3 4">
    <name type="scientific">Pseudomonas fluorescens</name>
    <dbReference type="NCBI Taxonomy" id="294"/>
    <lineage>
        <taxon>Bacteria</taxon>
        <taxon>Pseudomonadati</taxon>
        <taxon>Pseudomonadota</taxon>
        <taxon>Gammaproteobacteria</taxon>
        <taxon>Pseudomonadales</taxon>
        <taxon>Pseudomonadaceae</taxon>
        <taxon>Pseudomonas</taxon>
    </lineage>
</organism>
<comment type="caution">
    <text evidence="3">The sequence shown here is derived from an EMBL/GenBank/DDBJ whole genome shotgun (WGS) entry which is preliminary data.</text>
</comment>
<gene>
    <name evidence="3" type="ORF">E4T65_06370</name>
    <name evidence="2" type="ORF">IFU03_17775</name>
</gene>
<keyword evidence="1" id="KW-0812">Transmembrane</keyword>
<reference evidence="2" key="2">
    <citation type="journal article" date="2020" name="FEMS Microbiol. Ecol.">
        <title>Temporal dynamics of bacterial communities during seed development and maturation.</title>
        <authorList>
            <person name="Chesneau G."/>
            <person name="Torres-Cortes G."/>
            <person name="Briand M."/>
            <person name="Darrasse A."/>
            <person name="Preveaux A."/>
            <person name="Marais C."/>
            <person name="Jacques M.A."/>
            <person name="Shade A."/>
            <person name="Barret M."/>
        </authorList>
    </citation>
    <scope>NUCLEOTIDE SEQUENCE</scope>
    <source>
        <strain evidence="2">CFBP13533</strain>
    </source>
</reference>
<proteinExistence type="predicted"/>
<keyword evidence="1" id="KW-0472">Membrane</keyword>
<evidence type="ECO:0000256" key="1">
    <source>
        <dbReference type="SAM" id="Phobius"/>
    </source>
</evidence>
<dbReference type="AlphaFoldDB" id="A0A4Y9TNU4"/>
<protein>
    <submittedName>
        <fullName evidence="3">Uncharacterized protein</fullName>
    </submittedName>
</protein>
<reference evidence="3 4" key="1">
    <citation type="submission" date="2019-03" db="EMBL/GenBank/DDBJ databases">
        <title>Biocontrol and xenobiotic degradation properties of endophytic Pseudomonas fluorescens strain BRZ63.</title>
        <authorList>
            <person name="Chlebek D.A."/>
            <person name="Pinski A."/>
            <person name="Zur J.P."/>
            <person name="Michalska J."/>
            <person name="Hupert-Kocurek K.T."/>
        </authorList>
    </citation>
    <scope>NUCLEOTIDE SEQUENCE [LARGE SCALE GENOMIC DNA]</scope>
    <source>
        <strain evidence="3 4">BRZ63</strain>
    </source>
</reference>
<dbReference type="Proteomes" id="UP000297322">
    <property type="component" value="Unassembled WGS sequence"/>
</dbReference>
<keyword evidence="1" id="KW-1133">Transmembrane helix</keyword>
<sequence length="59" mass="6653">MFKDSLSKEITVILVIKLFVILLIKFIWFAQPTLPALDTQPIVERVLGSGEKPSEGEPR</sequence>